<feature type="transmembrane region" description="Helical" evidence="9">
    <location>
        <begin position="183"/>
        <end position="209"/>
    </location>
</feature>
<evidence type="ECO:0000256" key="1">
    <source>
        <dbReference type="ARBA" id="ARBA00004651"/>
    </source>
</evidence>
<protein>
    <submittedName>
        <fullName evidence="10">Branched-chain amino acid transport system permease protein</fullName>
    </submittedName>
</protein>
<evidence type="ECO:0000256" key="3">
    <source>
        <dbReference type="ARBA" id="ARBA00022475"/>
    </source>
</evidence>
<name>A0A1T4Z0R1_9ACTN</name>
<dbReference type="GO" id="GO:0005886">
    <property type="term" value="C:plasma membrane"/>
    <property type="evidence" value="ECO:0007669"/>
    <property type="project" value="UniProtKB-SubCell"/>
</dbReference>
<comment type="subcellular location">
    <subcellularLocation>
        <location evidence="1">Cell membrane</location>
        <topology evidence="1">Multi-pass membrane protein</topology>
    </subcellularLocation>
</comment>
<evidence type="ECO:0000313" key="10">
    <source>
        <dbReference type="EMBL" id="SKB07115.1"/>
    </source>
</evidence>
<accession>A0A1T4Z0R1</accession>
<dbReference type="STRING" id="1736691.SAMN06295964_1571"/>
<keyword evidence="5" id="KW-0029">Amino-acid transport</keyword>
<evidence type="ECO:0000256" key="4">
    <source>
        <dbReference type="ARBA" id="ARBA00022692"/>
    </source>
</evidence>
<organism evidence="10 11">
    <name type="scientific">Aeromicrobium choanae</name>
    <dbReference type="NCBI Taxonomy" id="1736691"/>
    <lineage>
        <taxon>Bacteria</taxon>
        <taxon>Bacillati</taxon>
        <taxon>Actinomycetota</taxon>
        <taxon>Actinomycetes</taxon>
        <taxon>Propionibacteriales</taxon>
        <taxon>Nocardioidaceae</taxon>
        <taxon>Aeromicrobium</taxon>
    </lineage>
</organism>
<keyword evidence="6 9" id="KW-1133">Transmembrane helix</keyword>
<feature type="transmembrane region" description="Helical" evidence="9">
    <location>
        <begin position="6"/>
        <end position="27"/>
    </location>
</feature>
<reference evidence="11" key="1">
    <citation type="submission" date="2017-02" db="EMBL/GenBank/DDBJ databases">
        <authorList>
            <person name="Varghese N."/>
            <person name="Submissions S."/>
        </authorList>
    </citation>
    <scope>NUCLEOTIDE SEQUENCE [LARGE SCALE GENOMIC DNA]</scope>
    <source>
        <strain evidence="11">9H-4</strain>
    </source>
</reference>
<dbReference type="AlphaFoldDB" id="A0A1T4Z0R1"/>
<dbReference type="PANTHER" id="PTHR11795:SF451">
    <property type="entry name" value="ABC TRANSPORTER PERMEASE PROTEIN"/>
    <property type="match status" value="1"/>
</dbReference>
<dbReference type="InterPro" id="IPR052157">
    <property type="entry name" value="BCAA_transport_permease"/>
</dbReference>
<dbReference type="RefSeq" id="WP_078699635.1">
    <property type="nucleotide sequence ID" value="NZ_LT796768.1"/>
</dbReference>
<feature type="transmembrane region" description="Helical" evidence="9">
    <location>
        <begin position="142"/>
        <end position="162"/>
    </location>
</feature>
<dbReference type="Proteomes" id="UP000191040">
    <property type="component" value="Chromosome I"/>
</dbReference>
<evidence type="ECO:0000256" key="9">
    <source>
        <dbReference type="SAM" id="Phobius"/>
    </source>
</evidence>
<proteinExistence type="inferred from homology"/>
<keyword evidence="11" id="KW-1185">Reference proteome</keyword>
<keyword evidence="3" id="KW-1003">Cell membrane</keyword>
<evidence type="ECO:0000256" key="5">
    <source>
        <dbReference type="ARBA" id="ARBA00022970"/>
    </source>
</evidence>
<gene>
    <name evidence="10" type="ORF">SAMN06295964_1571</name>
</gene>
<evidence type="ECO:0000256" key="2">
    <source>
        <dbReference type="ARBA" id="ARBA00022448"/>
    </source>
</evidence>
<keyword evidence="7 9" id="KW-0472">Membrane</keyword>
<comment type="similarity">
    <text evidence="8">Belongs to the binding-protein-dependent transport system permease family. LivHM subfamily.</text>
</comment>
<dbReference type="PANTHER" id="PTHR11795">
    <property type="entry name" value="BRANCHED-CHAIN AMINO ACID TRANSPORT SYSTEM PERMEASE PROTEIN LIVH"/>
    <property type="match status" value="1"/>
</dbReference>
<dbReference type="OrthoDB" id="9807115at2"/>
<keyword evidence="2" id="KW-0813">Transport</keyword>
<evidence type="ECO:0000256" key="7">
    <source>
        <dbReference type="ARBA" id="ARBA00023136"/>
    </source>
</evidence>
<feature type="transmembrane region" description="Helical" evidence="9">
    <location>
        <begin position="59"/>
        <end position="79"/>
    </location>
</feature>
<dbReference type="InterPro" id="IPR001851">
    <property type="entry name" value="ABC_transp_permease"/>
</dbReference>
<dbReference type="CDD" id="cd06582">
    <property type="entry name" value="TM_PBP1_LivH_like"/>
    <property type="match status" value="1"/>
</dbReference>
<keyword evidence="4 9" id="KW-0812">Transmembrane</keyword>
<evidence type="ECO:0000313" key="11">
    <source>
        <dbReference type="Proteomes" id="UP000191040"/>
    </source>
</evidence>
<evidence type="ECO:0000256" key="8">
    <source>
        <dbReference type="ARBA" id="ARBA00037998"/>
    </source>
</evidence>
<feature type="transmembrane region" description="Helical" evidence="9">
    <location>
        <begin position="91"/>
        <end position="110"/>
    </location>
</feature>
<feature type="transmembrane region" description="Helical" evidence="9">
    <location>
        <begin position="269"/>
        <end position="290"/>
    </location>
</feature>
<dbReference type="GO" id="GO:0022857">
    <property type="term" value="F:transmembrane transporter activity"/>
    <property type="evidence" value="ECO:0007669"/>
    <property type="project" value="InterPro"/>
</dbReference>
<sequence length="298" mass="31432">MTTFFQSLLSGLAQGSIYALLALGYVMIYKATHVISFAQPALMVCGGLFAYHATSEWGLGFWPALIVAIILGALLGMLVERLALRPMVGKPVFTLAIITIGVDIVLRIFANRYMGPDPRSVPYPGGSERYEFWGLSISHQRVGLMAVTAVTVIALALFFRYAKTGLAMRATALSQETALAQGIRVGAIFALAWAIAGGLAAIAGTFVAATGAGLEQNTWIIALKALPAIIIGGLDSIPGAVIGGLAVGVVESLTAVYQPDVAPWLGNNFALVAPYALMFVVLLVKPYGLFGTKEVERV</sequence>
<evidence type="ECO:0000256" key="6">
    <source>
        <dbReference type="ARBA" id="ARBA00022989"/>
    </source>
</evidence>
<dbReference type="GO" id="GO:0006865">
    <property type="term" value="P:amino acid transport"/>
    <property type="evidence" value="ECO:0007669"/>
    <property type="project" value="UniProtKB-KW"/>
</dbReference>
<dbReference type="Pfam" id="PF02653">
    <property type="entry name" value="BPD_transp_2"/>
    <property type="match status" value="1"/>
</dbReference>
<dbReference type="EMBL" id="LT796768">
    <property type="protein sequence ID" value="SKB07115.1"/>
    <property type="molecule type" value="Genomic_DNA"/>
</dbReference>